<dbReference type="PANTHER" id="PTHR10426:SF124">
    <property type="entry name" value="STRICTOSIDINE SYNTHASE CONSERVED REGION DOMAIN-CONTAINING PROTEIN"/>
    <property type="match status" value="1"/>
</dbReference>
<feature type="signal peptide" evidence="3">
    <location>
        <begin position="1"/>
        <end position="23"/>
    </location>
</feature>
<organism evidence="5 6">
    <name type="scientific">Panagrolaimus superbus</name>
    <dbReference type="NCBI Taxonomy" id="310955"/>
    <lineage>
        <taxon>Eukaryota</taxon>
        <taxon>Metazoa</taxon>
        <taxon>Ecdysozoa</taxon>
        <taxon>Nematoda</taxon>
        <taxon>Chromadorea</taxon>
        <taxon>Rhabditida</taxon>
        <taxon>Tylenchina</taxon>
        <taxon>Panagrolaimomorpha</taxon>
        <taxon>Panagrolaimoidea</taxon>
        <taxon>Panagrolaimidae</taxon>
        <taxon>Panagrolaimus</taxon>
    </lineage>
</organism>
<feature type="chain" id="PRO_5036880377" evidence="3">
    <location>
        <begin position="24"/>
        <end position="347"/>
    </location>
</feature>
<sequence>MISFSKFLFPFFLLTFHYSVVFLNGTFNPIKSPEWPAPRDINFSSELTKTIKYFENEVWGIESFAINKETNLIYGSSKDGFILEIRLNANFTLEIIGRYVYGSQKVLKRRPLGVRFSRQNINELYFVDAYQGIFMFNIKNKRFTVVYTNKSMPYLNDFDFLQNGDLVLSQPSETHNDEYFHRIALENKPNGRLLLFDMKRKEFSVLVDELYTPNGVQVSEEDGNTIFFSEMMAYQIKRFDASKKPLKIEIVIDRLPGMPDNIRFDRNGETLIIPLAEERMNFGILNYPFIKHYMLLIYEMFLCDQRPNIGTFASVLFLNISNGEITQAWNDLTGKKNWWYNTSFAHQ</sequence>
<dbReference type="PANTHER" id="PTHR10426">
    <property type="entry name" value="STRICTOSIDINE SYNTHASE-RELATED"/>
    <property type="match status" value="1"/>
</dbReference>
<evidence type="ECO:0000313" key="5">
    <source>
        <dbReference type="Proteomes" id="UP000887577"/>
    </source>
</evidence>
<dbReference type="GO" id="GO:0012505">
    <property type="term" value="C:endomembrane system"/>
    <property type="evidence" value="ECO:0007669"/>
    <property type="project" value="TreeGrafter"/>
</dbReference>
<evidence type="ECO:0000256" key="1">
    <source>
        <dbReference type="ARBA" id="ARBA00009191"/>
    </source>
</evidence>
<name>A0A914YQ80_9BILA</name>
<keyword evidence="5" id="KW-1185">Reference proteome</keyword>
<evidence type="ECO:0000256" key="2">
    <source>
        <dbReference type="ARBA" id="ARBA00023180"/>
    </source>
</evidence>
<accession>A0A914YQ80</accession>
<dbReference type="WBParaSite" id="PSU_v2.g2186.t1">
    <property type="protein sequence ID" value="PSU_v2.g2186.t1"/>
    <property type="gene ID" value="PSU_v2.g2186"/>
</dbReference>
<dbReference type="Pfam" id="PF03088">
    <property type="entry name" value="Str_synth"/>
    <property type="match status" value="1"/>
</dbReference>
<dbReference type="SUPFAM" id="SSF63829">
    <property type="entry name" value="Calcium-dependent phosphotriesterase"/>
    <property type="match status" value="1"/>
</dbReference>
<comment type="similarity">
    <text evidence="1">Belongs to the strictosidine synthase family.</text>
</comment>
<evidence type="ECO:0000256" key="3">
    <source>
        <dbReference type="SAM" id="SignalP"/>
    </source>
</evidence>
<reference evidence="6" key="1">
    <citation type="submission" date="2022-11" db="UniProtKB">
        <authorList>
            <consortium name="WormBaseParasite"/>
        </authorList>
    </citation>
    <scope>IDENTIFICATION</scope>
</reference>
<dbReference type="Gene3D" id="2.120.10.30">
    <property type="entry name" value="TolB, C-terminal domain"/>
    <property type="match status" value="1"/>
</dbReference>
<protein>
    <submittedName>
        <fullName evidence="6">Strictosidine synthase conserved region domain-containing protein</fullName>
    </submittedName>
</protein>
<dbReference type="InterPro" id="IPR018119">
    <property type="entry name" value="Strictosidine_synth_cons-reg"/>
</dbReference>
<dbReference type="InterPro" id="IPR011042">
    <property type="entry name" value="6-blade_b-propeller_TolB-like"/>
</dbReference>
<proteinExistence type="inferred from homology"/>
<keyword evidence="3" id="KW-0732">Signal</keyword>
<dbReference type="AlphaFoldDB" id="A0A914YQ80"/>
<dbReference type="Proteomes" id="UP000887577">
    <property type="component" value="Unplaced"/>
</dbReference>
<evidence type="ECO:0000313" key="6">
    <source>
        <dbReference type="WBParaSite" id="PSU_v2.g2186.t1"/>
    </source>
</evidence>
<keyword evidence="2" id="KW-0325">Glycoprotein</keyword>
<evidence type="ECO:0000259" key="4">
    <source>
        <dbReference type="Pfam" id="PF03088"/>
    </source>
</evidence>
<dbReference type="GO" id="GO:0016787">
    <property type="term" value="F:hydrolase activity"/>
    <property type="evidence" value="ECO:0007669"/>
    <property type="project" value="TreeGrafter"/>
</dbReference>
<feature type="domain" description="Strictosidine synthase conserved region" evidence="4">
    <location>
        <begin position="156"/>
        <end position="239"/>
    </location>
</feature>